<sequence>MTESLFESLPEVPEQISAANVIARLIDGVGFRYRLATDGLKETELEFRPAPTSMNLYELLIHIYDLAFVADSTLGGPTSHKKGSLKSFLDLRNETLMLYEGLSIRLKSMEDSELEAFKVRPGSFSREFPFWFIINGHIADALTHIGQINSWRRMVGNPCPKISVFNGRQLS</sequence>
<name>A0ABT8KVB7_9BACT</name>
<organism evidence="1 2">
    <name type="scientific">Splendidivirga corallicola</name>
    <dbReference type="NCBI Taxonomy" id="3051826"/>
    <lineage>
        <taxon>Bacteria</taxon>
        <taxon>Pseudomonadati</taxon>
        <taxon>Bacteroidota</taxon>
        <taxon>Cytophagia</taxon>
        <taxon>Cytophagales</taxon>
        <taxon>Splendidivirgaceae</taxon>
        <taxon>Splendidivirga</taxon>
    </lineage>
</organism>
<reference evidence="1" key="1">
    <citation type="submission" date="2023-06" db="EMBL/GenBank/DDBJ databases">
        <title>Genomic of Parafulvivirga corallium.</title>
        <authorList>
            <person name="Wang G."/>
        </authorList>
    </citation>
    <scope>NUCLEOTIDE SEQUENCE</scope>
    <source>
        <strain evidence="1">BMA10</strain>
    </source>
</reference>
<evidence type="ECO:0008006" key="3">
    <source>
        <dbReference type="Google" id="ProtNLM"/>
    </source>
</evidence>
<accession>A0ABT8KVB7</accession>
<evidence type="ECO:0000313" key="2">
    <source>
        <dbReference type="Proteomes" id="UP001172082"/>
    </source>
</evidence>
<dbReference type="SUPFAM" id="SSF109854">
    <property type="entry name" value="DinB/YfiT-like putative metalloenzymes"/>
    <property type="match status" value="1"/>
</dbReference>
<keyword evidence="2" id="KW-1185">Reference proteome</keyword>
<gene>
    <name evidence="1" type="ORF">QQ008_25210</name>
</gene>
<dbReference type="Proteomes" id="UP001172082">
    <property type="component" value="Unassembled WGS sequence"/>
</dbReference>
<dbReference type="Gene3D" id="1.20.120.450">
    <property type="entry name" value="dinb family like domain"/>
    <property type="match status" value="1"/>
</dbReference>
<protein>
    <recommendedName>
        <fullName evidence="3">DinB family protein</fullName>
    </recommendedName>
</protein>
<evidence type="ECO:0000313" key="1">
    <source>
        <dbReference type="EMBL" id="MDN5204715.1"/>
    </source>
</evidence>
<proteinExistence type="predicted"/>
<dbReference type="EMBL" id="JAUJEA010000012">
    <property type="protein sequence ID" value="MDN5204715.1"/>
    <property type="molecule type" value="Genomic_DNA"/>
</dbReference>
<dbReference type="InterPro" id="IPR034660">
    <property type="entry name" value="DinB/YfiT-like"/>
</dbReference>
<dbReference type="RefSeq" id="WP_346754738.1">
    <property type="nucleotide sequence ID" value="NZ_JAUJEA010000012.1"/>
</dbReference>
<comment type="caution">
    <text evidence="1">The sequence shown here is derived from an EMBL/GenBank/DDBJ whole genome shotgun (WGS) entry which is preliminary data.</text>
</comment>